<feature type="domain" description="Integrase catalytic" evidence="6">
    <location>
        <begin position="494"/>
        <end position="668"/>
    </location>
</feature>
<dbReference type="InterPro" id="IPR057670">
    <property type="entry name" value="SH3_retrovirus"/>
</dbReference>
<dbReference type="GO" id="GO:0046872">
    <property type="term" value="F:metal ion binding"/>
    <property type="evidence" value="ECO:0007669"/>
    <property type="project" value="UniProtKB-KW"/>
</dbReference>
<feature type="compositionally biased region" description="Polar residues" evidence="5">
    <location>
        <begin position="1"/>
        <end position="12"/>
    </location>
</feature>
<dbReference type="InterPro" id="IPR039537">
    <property type="entry name" value="Retrotran_Ty1/copia-like"/>
</dbReference>
<dbReference type="Pfam" id="PF22936">
    <property type="entry name" value="Pol_BBD"/>
    <property type="match status" value="1"/>
</dbReference>
<dbReference type="InterPro" id="IPR001584">
    <property type="entry name" value="Integrase_cat-core"/>
</dbReference>
<dbReference type="InterPro" id="IPR043502">
    <property type="entry name" value="DNA/RNA_pol_sf"/>
</dbReference>
<proteinExistence type="predicted"/>
<dbReference type="InterPro" id="IPR036397">
    <property type="entry name" value="RNaseH_sf"/>
</dbReference>
<dbReference type="SUPFAM" id="SSF53098">
    <property type="entry name" value="Ribonuclease H-like"/>
    <property type="match status" value="1"/>
</dbReference>
<dbReference type="PANTHER" id="PTHR42648">
    <property type="entry name" value="TRANSPOSASE, PUTATIVE-RELATED"/>
    <property type="match status" value="1"/>
</dbReference>
<dbReference type="InterPro" id="IPR012337">
    <property type="entry name" value="RNaseH-like_sf"/>
</dbReference>
<dbReference type="GO" id="GO:0003676">
    <property type="term" value="F:nucleic acid binding"/>
    <property type="evidence" value="ECO:0007669"/>
    <property type="project" value="InterPro"/>
</dbReference>
<sequence>MASTTTSMIGEQSESSVPSTPVLSSSLKFVLSNLKNTVQNPLSPDNYPLWSSQILKICRANGLESLLDPLSKPPSQTLQRSDGLSAPNPAYAQWVLNDQNLAAALCSTISASILPYVLNLDTTSAIWANLQTRFQSTNRSKVIQLKNALHNVSLKNLTMVQYLNEVKSLVDQISAAGGRIDEEDIILYILRGLPPSYQSFKTSIRTMTQPLNLDQLYAFLITEEIHMTSEASNIMAPDSSTMALLSNRGRGRRNRGRSYAPANVPKEQSTQVPTCQICLKRGHTATDCWHRMNAQFIPKSRPQTKALLADQSSDYADWYLDSGASSHLTKSLDNLAISNPYTGTDSITLGDGSSVGIAHSGKGVLPTPSRKLNLSKIFHSPSIHYNLLSISQLTKDNNIAIIFDPSGFTFKDLKTQRVIFQGPCREGLYPLRAPLAYQQRALHANSTASILWHNRTGHPSRQTLHKIASSQPHLHIVSHSNTCHSCNTNKNHKLVFEPAKNRSTKILELLHSDVWGPAPVKSNSGYLYYVLFIDDCTRFTWLFPMQHKSEVSNIFITFKSYIEKLTSRKIKSIRTDGGGEYVNHAFTRFLQLHGISHQISCPHTPEQNGVSERKHRHLIETTRTLMHTASVPYSYWPDAVLTATYLVNRMPSPNTNGKSPFELFHHRVPDYEHLRTFGCACFPLTPASLRNKLQPTSQLCVFLGYAEQYKGYKCFDLTTHKITISRHVTFDESYFPFLNKSSTVIQKQTDNISPYFLTPVSVVQKTNTATVNNSRPTDNPHTEQCPVSSQDQLLIHNQSSQTISTTNASSRTAPHPMLTRYKTGSLKSTNRLNLFHNQNTKACPTDPSTYAEASKFLEWRQAMAAEFLALQTQGTWTLIPRPPNSSILGCKWTYRTKRHSDGSIAKYKARLVAQGNHQEYGLDYTETFSPVVKLPTIRILLAIALHRDWPVHQMDVANAFLHGSLNETVYMSQPKGFEDNNNPDYVCRLNKAIYGLKQAPRQWYNTFTSFLLSIGFTHSKSDSSLFIFRKQNITLFLLVYVDDILFTGNDANAISNIIHQLHGKFAMKQLGRANSFLGIQIRKETDKYFLSQETYARSLLQMAQLTRCNSLSNPTCTKLPKDFQPDPILGDPTMYRKLTGALQYLCLTRPDIAYSVNLLSQHMHQPMPEHTYLLKRLLRYIKGTLQYGIPITKSNLLLTSFSDADWASDPISRKSTTGYCSFLGDSLISWTVKKQTTVARSSTESEYRALAALTADIAWLRRLLTDFGISQDKPTELFCDNTSAIALANNPVFHARTKHIEIDHRFVRDHIQQQNIRILPISTTDQIADILTKSLSTPRFHLLRDKLTVQKAPSTCGGILEN</sequence>
<feature type="region of interest" description="Disordered" evidence="5">
    <location>
        <begin position="1"/>
        <end position="21"/>
    </location>
</feature>
<dbReference type="Pfam" id="PF07727">
    <property type="entry name" value="RVT_2"/>
    <property type="match status" value="1"/>
</dbReference>
<protein>
    <submittedName>
        <fullName evidence="7">Retrovirus-related Pol polyprotein from transposon TNT 1-94</fullName>
    </submittedName>
</protein>
<evidence type="ECO:0000313" key="7">
    <source>
        <dbReference type="EMBL" id="PKU76067.1"/>
    </source>
</evidence>
<keyword evidence="4" id="KW-0378">Hydrolase</keyword>
<keyword evidence="1" id="KW-0645">Protease</keyword>
<dbReference type="PANTHER" id="PTHR42648:SF26">
    <property type="entry name" value="INTEGRASE CATALYTIC DOMAIN-CONTAINING PROTEIN"/>
    <property type="match status" value="1"/>
</dbReference>
<dbReference type="CDD" id="cd09272">
    <property type="entry name" value="RNase_HI_RT_Ty1"/>
    <property type="match status" value="1"/>
</dbReference>
<dbReference type="Gene3D" id="3.30.420.10">
    <property type="entry name" value="Ribonuclease H-like superfamily/Ribonuclease H"/>
    <property type="match status" value="1"/>
</dbReference>
<dbReference type="GO" id="GO:0015074">
    <property type="term" value="P:DNA integration"/>
    <property type="evidence" value="ECO:0007669"/>
    <property type="project" value="InterPro"/>
</dbReference>
<accession>A0A2I0WK82</accession>
<name>A0A2I0WK82_9ASPA</name>
<keyword evidence="8" id="KW-1185">Reference proteome</keyword>
<dbReference type="Pfam" id="PF00665">
    <property type="entry name" value="rve"/>
    <property type="match status" value="1"/>
</dbReference>
<dbReference type="EMBL" id="KZ502561">
    <property type="protein sequence ID" value="PKU76067.1"/>
    <property type="molecule type" value="Genomic_DNA"/>
</dbReference>
<dbReference type="PROSITE" id="PS50994">
    <property type="entry name" value="INTEGRASE"/>
    <property type="match status" value="1"/>
</dbReference>
<reference evidence="7 8" key="1">
    <citation type="journal article" date="2016" name="Sci. Rep.">
        <title>The Dendrobium catenatum Lindl. genome sequence provides insights into polysaccharide synthase, floral development and adaptive evolution.</title>
        <authorList>
            <person name="Zhang G.Q."/>
            <person name="Xu Q."/>
            <person name="Bian C."/>
            <person name="Tsai W.C."/>
            <person name="Yeh C.M."/>
            <person name="Liu K.W."/>
            <person name="Yoshida K."/>
            <person name="Zhang L.S."/>
            <person name="Chang S.B."/>
            <person name="Chen F."/>
            <person name="Shi Y."/>
            <person name="Su Y.Y."/>
            <person name="Zhang Y.Q."/>
            <person name="Chen L.J."/>
            <person name="Yin Y."/>
            <person name="Lin M."/>
            <person name="Huang H."/>
            <person name="Deng H."/>
            <person name="Wang Z.W."/>
            <person name="Zhu S.L."/>
            <person name="Zhao X."/>
            <person name="Deng C."/>
            <person name="Niu S.C."/>
            <person name="Huang J."/>
            <person name="Wang M."/>
            <person name="Liu G.H."/>
            <person name="Yang H.J."/>
            <person name="Xiao X.J."/>
            <person name="Hsiao Y.Y."/>
            <person name="Wu W.L."/>
            <person name="Chen Y.Y."/>
            <person name="Mitsuda N."/>
            <person name="Ohme-Takagi M."/>
            <person name="Luo Y.B."/>
            <person name="Van de Peer Y."/>
            <person name="Liu Z.J."/>
        </authorList>
    </citation>
    <scope>NUCLEOTIDE SEQUENCE [LARGE SCALE GENOMIC DNA]</scope>
    <source>
        <tissue evidence="7">The whole plant</tissue>
    </source>
</reference>
<dbReference type="GO" id="GO:0006508">
    <property type="term" value="P:proteolysis"/>
    <property type="evidence" value="ECO:0007669"/>
    <property type="project" value="UniProtKB-KW"/>
</dbReference>
<dbReference type="InterPro" id="IPR025724">
    <property type="entry name" value="GAG-pre-integrase_dom"/>
</dbReference>
<evidence type="ECO:0000256" key="2">
    <source>
        <dbReference type="ARBA" id="ARBA00022723"/>
    </source>
</evidence>
<dbReference type="InterPro" id="IPR054722">
    <property type="entry name" value="PolX-like_BBD"/>
</dbReference>
<evidence type="ECO:0000313" key="8">
    <source>
        <dbReference type="Proteomes" id="UP000233837"/>
    </source>
</evidence>
<keyword evidence="3" id="KW-0064">Aspartyl protease</keyword>
<evidence type="ECO:0000256" key="5">
    <source>
        <dbReference type="SAM" id="MobiDB-lite"/>
    </source>
</evidence>
<evidence type="ECO:0000259" key="6">
    <source>
        <dbReference type="PROSITE" id="PS50994"/>
    </source>
</evidence>
<dbReference type="GO" id="GO:0004190">
    <property type="term" value="F:aspartic-type endopeptidase activity"/>
    <property type="evidence" value="ECO:0007669"/>
    <property type="project" value="UniProtKB-KW"/>
</dbReference>
<dbReference type="Proteomes" id="UP000233837">
    <property type="component" value="Unassembled WGS sequence"/>
</dbReference>
<evidence type="ECO:0000256" key="1">
    <source>
        <dbReference type="ARBA" id="ARBA00022670"/>
    </source>
</evidence>
<dbReference type="Pfam" id="PF25597">
    <property type="entry name" value="SH3_retrovirus"/>
    <property type="match status" value="1"/>
</dbReference>
<dbReference type="Pfam" id="PF14223">
    <property type="entry name" value="Retrotran_gag_2"/>
    <property type="match status" value="1"/>
</dbReference>
<dbReference type="Pfam" id="PF13976">
    <property type="entry name" value="gag_pre-integrs"/>
    <property type="match status" value="1"/>
</dbReference>
<keyword evidence="2" id="KW-0479">Metal-binding</keyword>
<dbReference type="SUPFAM" id="SSF56672">
    <property type="entry name" value="DNA/RNA polymerases"/>
    <property type="match status" value="1"/>
</dbReference>
<dbReference type="InterPro" id="IPR013103">
    <property type="entry name" value="RVT_2"/>
</dbReference>
<reference evidence="7 8" key="2">
    <citation type="journal article" date="2017" name="Nature">
        <title>The Apostasia genome and the evolution of orchids.</title>
        <authorList>
            <person name="Zhang G.Q."/>
            <person name="Liu K.W."/>
            <person name="Li Z."/>
            <person name="Lohaus R."/>
            <person name="Hsiao Y.Y."/>
            <person name="Niu S.C."/>
            <person name="Wang J.Y."/>
            <person name="Lin Y.C."/>
            <person name="Xu Q."/>
            <person name="Chen L.J."/>
            <person name="Yoshida K."/>
            <person name="Fujiwara S."/>
            <person name="Wang Z.W."/>
            <person name="Zhang Y.Q."/>
            <person name="Mitsuda N."/>
            <person name="Wang M."/>
            <person name="Liu G.H."/>
            <person name="Pecoraro L."/>
            <person name="Huang H.X."/>
            <person name="Xiao X.J."/>
            <person name="Lin M."/>
            <person name="Wu X.Y."/>
            <person name="Wu W.L."/>
            <person name="Chen Y.Y."/>
            <person name="Chang S.B."/>
            <person name="Sakamoto S."/>
            <person name="Ohme-Takagi M."/>
            <person name="Yagi M."/>
            <person name="Zeng S.J."/>
            <person name="Shen C.Y."/>
            <person name="Yeh C.M."/>
            <person name="Luo Y.B."/>
            <person name="Tsai W.C."/>
            <person name="Van de Peer Y."/>
            <person name="Liu Z.J."/>
        </authorList>
    </citation>
    <scope>NUCLEOTIDE SEQUENCE [LARGE SCALE GENOMIC DNA]</scope>
    <source>
        <tissue evidence="7">The whole plant</tissue>
    </source>
</reference>
<evidence type="ECO:0000256" key="4">
    <source>
        <dbReference type="ARBA" id="ARBA00022801"/>
    </source>
</evidence>
<evidence type="ECO:0000256" key="3">
    <source>
        <dbReference type="ARBA" id="ARBA00022750"/>
    </source>
</evidence>
<organism evidence="7 8">
    <name type="scientific">Dendrobium catenatum</name>
    <dbReference type="NCBI Taxonomy" id="906689"/>
    <lineage>
        <taxon>Eukaryota</taxon>
        <taxon>Viridiplantae</taxon>
        <taxon>Streptophyta</taxon>
        <taxon>Embryophyta</taxon>
        <taxon>Tracheophyta</taxon>
        <taxon>Spermatophyta</taxon>
        <taxon>Magnoliopsida</taxon>
        <taxon>Liliopsida</taxon>
        <taxon>Asparagales</taxon>
        <taxon>Orchidaceae</taxon>
        <taxon>Epidendroideae</taxon>
        <taxon>Malaxideae</taxon>
        <taxon>Dendrobiinae</taxon>
        <taxon>Dendrobium</taxon>
    </lineage>
</organism>
<gene>
    <name evidence="7" type="ORF">MA16_Dca011435</name>
</gene>